<keyword evidence="1" id="KW-0812">Transmembrane</keyword>
<keyword evidence="1" id="KW-0472">Membrane</keyword>
<organism evidence="3 4">
    <name type="scientific">Exophiala bonariae</name>
    <dbReference type="NCBI Taxonomy" id="1690606"/>
    <lineage>
        <taxon>Eukaryota</taxon>
        <taxon>Fungi</taxon>
        <taxon>Dikarya</taxon>
        <taxon>Ascomycota</taxon>
        <taxon>Pezizomycotina</taxon>
        <taxon>Eurotiomycetes</taxon>
        <taxon>Chaetothyriomycetidae</taxon>
        <taxon>Chaetothyriales</taxon>
        <taxon>Herpotrichiellaceae</taxon>
        <taxon>Exophiala</taxon>
    </lineage>
</organism>
<feature type="domain" description="DUF7703" evidence="2">
    <location>
        <begin position="28"/>
        <end position="256"/>
    </location>
</feature>
<dbReference type="RefSeq" id="XP_064699912.1">
    <property type="nucleotide sequence ID" value="XM_064854986.1"/>
</dbReference>
<dbReference type="Pfam" id="PF24802">
    <property type="entry name" value="DUF7703"/>
    <property type="match status" value="1"/>
</dbReference>
<dbReference type="Proteomes" id="UP001358417">
    <property type="component" value="Unassembled WGS sequence"/>
</dbReference>
<dbReference type="AlphaFoldDB" id="A0AAV9MRP3"/>
<dbReference type="GeneID" id="89979607"/>
<dbReference type="InterPro" id="IPR056120">
    <property type="entry name" value="DUF7703"/>
</dbReference>
<dbReference type="EMBL" id="JAVRRD010000059">
    <property type="protein sequence ID" value="KAK5043525.1"/>
    <property type="molecule type" value="Genomic_DNA"/>
</dbReference>
<evidence type="ECO:0000313" key="4">
    <source>
        <dbReference type="Proteomes" id="UP001358417"/>
    </source>
</evidence>
<protein>
    <recommendedName>
        <fullName evidence="2">DUF7703 domain-containing protein</fullName>
    </recommendedName>
</protein>
<feature type="transmembrane region" description="Helical" evidence="1">
    <location>
        <begin position="53"/>
        <end position="74"/>
    </location>
</feature>
<feature type="transmembrane region" description="Helical" evidence="1">
    <location>
        <begin position="118"/>
        <end position="142"/>
    </location>
</feature>
<sequence length="361" mass="41504">MTESGSKNGWRNWHYIGVFRSCNGYAGFFAISFYNFVYINIKIFLTFKHRRGLYFWSLIVASWGIPIHATGFLLKFFTLGGPKMMALVFIIGGWYCMVTGQSMVLYSRLHLVEPDIKTFRWVLIMIIVDFFLLHIGMTVVFFGANSSHPELFLKPFRIYEKVQVTEFALQECIISGLYIYKSWDMLRPVVDDWSGRARRIMIHLIAVNTMIIIMDITLLGTEYADQYQIQTTYKGALYSIKLVMEFSILEQLCAYLKGRNKTQIDSTSTRNLGGTFAAGNDRYCTTSLQSFGLGSDKQVRVVELERAAAHNKLMKIHRPQCANMILPDLFSFGRSLYCYVNVTEISITAPSNCTLEMRKSR</sequence>
<comment type="caution">
    <text evidence="3">The sequence shown here is derived from an EMBL/GenBank/DDBJ whole genome shotgun (WGS) entry which is preliminary data.</text>
</comment>
<dbReference type="PANTHER" id="PTHR37013:SF3">
    <property type="entry name" value="INTEGRAL MEMBRANE PROTEIN (AFU_ORTHOLOGUE AFUA_1G05950)"/>
    <property type="match status" value="1"/>
</dbReference>
<feature type="transmembrane region" description="Helical" evidence="1">
    <location>
        <begin position="86"/>
        <end position="106"/>
    </location>
</feature>
<keyword evidence="1" id="KW-1133">Transmembrane helix</keyword>
<feature type="transmembrane region" description="Helical" evidence="1">
    <location>
        <begin position="200"/>
        <end position="220"/>
    </location>
</feature>
<evidence type="ECO:0000313" key="3">
    <source>
        <dbReference type="EMBL" id="KAK5043525.1"/>
    </source>
</evidence>
<gene>
    <name evidence="3" type="ORF">LTR84_011456</name>
</gene>
<keyword evidence="4" id="KW-1185">Reference proteome</keyword>
<reference evidence="3 4" key="1">
    <citation type="submission" date="2023-08" db="EMBL/GenBank/DDBJ databases">
        <title>Black Yeasts Isolated from many extreme environments.</title>
        <authorList>
            <person name="Coleine C."/>
            <person name="Stajich J.E."/>
            <person name="Selbmann L."/>
        </authorList>
    </citation>
    <scope>NUCLEOTIDE SEQUENCE [LARGE SCALE GENOMIC DNA]</scope>
    <source>
        <strain evidence="3 4">CCFEE 5792</strain>
    </source>
</reference>
<name>A0AAV9MRP3_9EURO</name>
<evidence type="ECO:0000256" key="1">
    <source>
        <dbReference type="SAM" id="Phobius"/>
    </source>
</evidence>
<accession>A0AAV9MRP3</accession>
<evidence type="ECO:0000259" key="2">
    <source>
        <dbReference type="Pfam" id="PF24802"/>
    </source>
</evidence>
<dbReference type="PANTHER" id="PTHR37013">
    <property type="entry name" value="INTEGRAL MEMBRANE PROTEIN (AFU_ORTHOLOGUE AFUA_1G05950)-RELATED"/>
    <property type="match status" value="1"/>
</dbReference>
<feature type="transmembrane region" description="Helical" evidence="1">
    <location>
        <begin position="24"/>
        <end position="41"/>
    </location>
</feature>
<proteinExistence type="predicted"/>